<evidence type="ECO:0000313" key="2">
    <source>
        <dbReference type="EMBL" id="TMP26740.1"/>
    </source>
</evidence>
<protein>
    <submittedName>
        <fullName evidence="2">Uncharacterized protein</fullName>
    </submittedName>
</protein>
<comment type="caution">
    <text evidence="2">The sequence shown here is derived from an EMBL/GenBank/DDBJ whole genome shotgun (WGS) entry which is preliminary data.</text>
</comment>
<dbReference type="EMBL" id="PNCI01000042">
    <property type="protein sequence ID" value="TMP26740.1"/>
    <property type="molecule type" value="Genomic_DNA"/>
</dbReference>
<keyword evidence="1" id="KW-0732">Signal</keyword>
<dbReference type="AlphaFoldDB" id="A0A5S3WI21"/>
<feature type="chain" id="PRO_5024318536" evidence="1">
    <location>
        <begin position="21"/>
        <end position="229"/>
    </location>
</feature>
<dbReference type="Proteomes" id="UP000310249">
    <property type="component" value="Unassembled WGS sequence"/>
</dbReference>
<organism evidence="2 3">
    <name type="scientific">Pseudoalteromonas rubra</name>
    <dbReference type="NCBI Taxonomy" id="43658"/>
    <lineage>
        <taxon>Bacteria</taxon>
        <taxon>Pseudomonadati</taxon>
        <taxon>Pseudomonadota</taxon>
        <taxon>Gammaproteobacteria</taxon>
        <taxon>Alteromonadales</taxon>
        <taxon>Pseudoalteromonadaceae</taxon>
        <taxon>Pseudoalteromonas</taxon>
    </lineage>
</organism>
<name>A0A5S3WI21_9GAMM</name>
<feature type="signal peptide" evidence="1">
    <location>
        <begin position="1"/>
        <end position="20"/>
    </location>
</feature>
<evidence type="ECO:0000313" key="3">
    <source>
        <dbReference type="Proteomes" id="UP000310249"/>
    </source>
</evidence>
<accession>A0A5S3WI21</accession>
<reference evidence="3" key="2">
    <citation type="submission" date="2019-06" db="EMBL/GenBank/DDBJ databases">
        <title>Co-occurence of chitin degradation, pigmentation and bioactivity in marine Pseudoalteromonas.</title>
        <authorList>
            <person name="Sonnenschein E.C."/>
            <person name="Bech P.K."/>
        </authorList>
    </citation>
    <scope>NUCLEOTIDE SEQUENCE [LARGE SCALE GENOMIC DNA]</scope>
    <source>
        <strain evidence="3">S2676</strain>
    </source>
</reference>
<sequence>MQGLNAAILVLSAVSVPAWAKQVVVEVPVGFSFNAQGHTFYVDMLHTNYKVLPFKLRFWSDCTQACDKRQVQRAIVREFEAQLRSDTINALPSRTWSCEDTSGCEYRGKQIRVLFDTLFSVEQFSRFDLPVFDLRLSYNRQDSGILMPNGAFNVDEGHNFLINENFVFTQLGPSTFQVHYKTDRNDIDQQEDEQQLLAHVEKMAYQCTEQVSGALPELEVTLTCHHNAQ</sequence>
<evidence type="ECO:0000256" key="1">
    <source>
        <dbReference type="SAM" id="SignalP"/>
    </source>
</evidence>
<dbReference type="RefSeq" id="WP_138552296.1">
    <property type="nucleotide sequence ID" value="NZ_PNCH01000035.1"/>
</dbReference>
<gene>
    <name evidence="2" type="ORF">CWB99_17940</name>
</gene>
<reference evidence="2 3" key="1">
    <citation type="submission" date="2018-01" db="EMBL/GenBank/DDBJ databases">
        <authorList>
            <person name="Paulsen S."/>
            <person name="Gram L.K."/>
        </authorList>
    </citation>
    <scope>NUCLEOTIDE SEQUENCE [LARGE SCALE GENOMIC DNA]</scope>
    <source>
        <strain evidence="2 3">S2676</strain>
    </source>
</reference>
<proteinExistence type="predicted"/>